<dbReference type="OrthoDB" id="3778314at2759"/>
<dbReference type="InterPro" id="IPR052895">
    <property type="entry name" value="HetReg/Transcr_Mod"/>
</dbReference>
<protein>
    <submittedName>
        <fullName evidence="2">Heterokaryon incompatibility protein-domain-containing protein</fullName>
    </submittedName>
</protein>
<feature type="non-terminal residue" evidence="2">
    <location>
        <position position="152"/>
    </location>
</feature>
<reference evidence="2 3" key="1">
    <citation type="submission" date="2020-01" db="EMBL/GenBank/DDBJ databases">
        <authorList>
            <consortium name="DOE Joint Genome Institute"/>
            <person name="Haridas S."/>
            <person name="Albert R."/>
            <person name="Binder M."/>
            <person name="Bloem J."/>
            <person name="Labutti K."/>
            <person name="Salamov A."/>
            <person name="Andreopoulos B."/>
            <person name="Baker S.E."/>
            <person name="Barry K."/>
            <person name="Bills G."/>
            <person name="Bluhm B.H."/>
            <person name="Cannon C."/>
            <person name="Castanera R."/>
            <person name="Culley D.E."/>
            <person name="Daum C."/>
            <person name="Ezra D."/>
            <person name="Gonzalez J.B."/>
            <person name="Henrissat B."/>
            <person name="Kuo A."/>
            <person name="Liang C."/>
            <person name="Lipzen A."/>
            <person name="Lutzoni F."/>
            <person name="Magnuson J."/>
            <person name="Mondo S."/>
            <person name="Nolan M."/>
            <person name="Ohm R."/>
            <person name="Pangilinan J."/>
            <person name="Park H.-J.H."/>
            <person name="Ramirez L."/>
            <person name="Alfaro M."/>
            <person name="Sun H."/>
            <person name="Tritt A."/>
            <person name="Yoshinaga Y."/>
            <person name="Zwiers L.-H.L."/>
            <person name="Turgeon B.G."/>
            <person name="Goodwin S.B."/>
            <person name="Spatafora J.W."/>
            <person name="Crous P.W."/>
            <person name="Grigoriev I.V."/>
        </authorList>
    </citation>
    <scope>NUCLEOTIDE SEQUENCE [LARGE SCALE GENOMIC DNA]</scope>
    <source>
        <strain evidence="2 3">CBS 611.86</strain>
    </source>
</reference>
<dbReference type="Proteomes" id="UP000481861">
    <property type="component" value="Unassembled WGS sequence"/>
</dbReference>
<organism evidence="2 3">
    <name type="scientific">Massariosphaeria phaeospora</name>
    <dbReference type="NCBI Taxonomy" id="100035"/>
    <lineage>
        <taxon>Eukaryota</taxon>
        <taxon>Fungi</taxon>
        <taxon>Dikarya</taxon>
        <taxon>Ascomycota</taxon>
        <taxon>Pezizomycotina</taxon>
        <taxon>Dothideomycetes</taxon>
        <taxon>Pleosporomycetidae</taxon>
        <taxon>Pleosporales</taxon>
        <taxon>Pleosporales incertae sedis</taxon>
        <taxon>Massariosphaeria</taxon>
    </lineage>
</organism>
<keyword evidence="3" id="KW-1185">Reference proteome</keyword>
<comment type="caution">
    <text evidence="2">The sequence shown here is derived from an EMBL/GenBank/DDBJ whole genome shotgun (WGS) entry which is preliminary data.</text>
</comment>
<dbReference type="Pfam" id="PF06985">
    <property type="entry name" value="HET"/>
    <property type="match status" value="1"/>
</dbReference>
<dbReference type="AlphaFoldDB" id="A0A7C8MP02"/>
<dbReference type="InterPro" id="IPR010730">
    <property type="entry name" value="HET"/>
</dbReference>
<evidence type="ECO:0000313" key="2">
    <source>
        <dbReference type="EMBL" id="KAF2871585.1"/>
    </source>
</evidence>
<evidence type="ECO:0000313" key="3">
    <source>
        <dbReference type="Proteomes" id="UP000481861"/>
    </source>
</evidence>
<dbReference type="PANTHER" id="PTHR24148:SF73">
    <property type="entry name" value="HET DOMAIN PROTEIN (AFU_ORTHOLOGUE AFUA_8G01020)"/>
    <property type="match status" value="1"/>
</dbReference>
<gene>
    <name evidence="2" type="ORF">BDV95DRAFT_494283</name>
</gene>
<feature type="domain" description="Heterokaryon incompatibility" evidence="1">
    <location>
        <begin position="60"/>
        <end position="151"/>
    </location>
</feature>
<proteinExistence type="predicted"/>
<evidence type="ECO:0000259" key="1">
    <source>
        <dbReference type="Pfam" id="PF06985"/>
    </source>
</evidence>
<dbReference type="PANTHER" id="PTHR24148">
    <property type="entry name" value="ANKYRIN REPEAT DOMAIN-CONTAINING PROTEIN 39 HOMOLOG-RELATED"/>
    <property type="match status" value="1"/>
</dbReference>
<sequence>MEPLDKPTTGYTACPPPFQYATLAKPFEEIRLLELIWNDQEAAPIVCKLKTYELENAPDYMALSYVWGNASIKEQLLFQFDHTEGVGHYALDISINLASALRRLRSRTSFDWASKTCLVWADAVCVNQGSVQERSQQVQIMHQIYAAATSVW</sequence>
<name>A0A7C8MP02_9PLEO</name>
<dbReference type="EMBL" id="JAADJZ010000011">
    <property type="protein sequence ID" value="KAF2871585.1"/>
    <property type="molecule type" value="Genomic_DNA"/>
</dbReference>
<accession>A0A7C8MP02</accession>